<keyword evidence="2" id="KW-1185">Reference proteome</keyword>
<accession>A0A9N8ZD85</accession>
<evidence type="ECO:0000313" key="2">
    <source>
        <dbReference type="Proteomes" id="UP000789739"/>
    </source>
</evidence>
<sequence>NIENLDVKVAERLDDRLSMIEDTVCKIGMYEYKSPVYTSTVN</sequence>
<gene>
    <name evidence="1" type="ORF">PBRASI_LOCUS1619</name>
</gene>
<dbReference type="EMBL" id="CAJVPI010000109">
    <property type="protein sequence ID" value="CAG8481727.1"/>
    <property type="molecule type" value="Genomic_DNA"/>
</dbReference>
<protein>
    <submittedName>
        <fullName evidence="1">5799_t:CDS:1</fullName>
    </submittedName>
</protein>
<dbReference type="AlphaFoldDB" id="A0A9N8ZD85"/>
<name>A0A9N8ZD85_9GLOM</name>
<organism evidence="1 2">
    <name type="scientific">Paraglomus brasilianum</name>
    <dbReference type="NCBI Taxonomy" id="144538"/>
    <lineage>
        <taxon>Eukaryota</taxon>
        <taxon>Fungi</taxon>
        <taxon>Fungi incertae sedis</taxon>
        <taxon>Mucoromycota</taxon>
        <taxon>Glomeromycotina</taxon>
        <taxon>Glomeromycetes</taxon>
        <taxon>Paraglomerales</taxon>
        <taxon>Paraglomeraceae</taxon>
        <taxon>Paraglomus</taxon>
    </lineage>
</organism>
<reference evidence="1" key="1">
    <citation type="submission" date="2021-06" db="EMBL/GenBank/DDBJ databases">
        <authorList>
            <person name="Kallberg Y."/>
            <person name="Tangrot J."/>
            <person name="Rosling A."/>
        </authorList>
    </citation>
    <scope>NUCLEOTIDE SEQUENCE</scope>
    <source>
        <strain evidence="1">BR232B</strain>
    </source>
</reference>
<evidence type="ECO:0000313" key="1">
    <source>
        <dbReference type="EMBL" id="CAG8481727.1"/>
    </source>
</evidence>
<dbReference type="Proteomes" id="UP000789739">
    <property type="component" value="Unassembled WGS sequence"/>
</dbReference>
<feature type="non-terminal residue" evidence="1">
    <location>
        <position position="1"/>
    </location>
</feature>
<proteinExistence type="predicted"/>
<comment type="caution">
    <text evidence="1">The sequence shown here is derived from an EMBL/GenBank/DDBJ whole genome shotgun (WGS) entry which is preliminary data.</text>
</comment>